<protein>
    <recommendedName>
        <fullName evidence="2">histidine kinase</fullName>
        <ecNumber evidence="2">2.7.13.3</ecNumber>
    </recommendedName>
</protein>
<dbReference type="GO" id="GO:0000155">
    <property type="term" value="F:phosphorelay sensor kinase activity"/>
    <property type="evidence" value="ECO:0007669"/>
    <property type="project" value="InterPro"/>
</dbReference>
<dbReference type="CDD" id="cd00082">
    <property type="entry name" value="HisKA"/>
    <property type="match status" value="1"/>
</dbReference>
<evidence type="ECO:0000256" key="2">
    <source>
        <dbReference type="ARBA" id="ARBA00012438"/>
    </source>
</evidence>
<dbReference type="EC" id="2.7.13.3" evidence="2"/>
<sequence>ALHDMELEEEQKRLEQGLKERVKELQGLYGIANIAQKAGTTLDELYQEVVNFLPQSWQYPEITYARIIIDDKRFETENYRDTEWKQSADIKIGETKAGSVEVGYLEERPEIDEGPFLKEERLLIDGVAERLGRITERKQAEEELTKHREHLEELVKERTGQLEQAVQVAEVANRAKSDFLASMSHELRTPLNAIIGFSQVLQEQ</sequence>
<dbReference type="Pfam" id="PF00512">
    <property type="entry name" value="HisKA"/>
    <property type="match status" value="1"/>
</dbReference>
<name>X1NAH2_9ZZZZ</name>
<comment type="caution">
    <text evidence="7">The sequence shown here is derived from an EMBL/GenBank/DDBJ whole genome shotgun (WGS) entry which is preliminary data.</text>
</comment>
<organism evidence="7">
    <name type="scientific">marine sediment metagenome</name>
    <dbReference type="NCBI Taxonomy" id="412755"/>
    <lineage>
        <taxon>unclassified sequences</taxon>
        <taxon>metagenomes</taxon>
        <taxon>ecological metagenomes</taxon>
    </lineage>
</organism>
<gene>
    <name evidence="7" type="ORF">S06H3_46402</name>
</gene>
<evidence type="ECO:0000256" key="3">
    <source>
        <dbReference type="ARBA" id="ARBA00022679"/>
    </source>
</evidence>
<keyword evidence="3" id="KW-0808">Transferase</keyword>
<dbReference type="PANTHER" id="PTHR43711">
    <property type="entry name" value="TWO-COMPONENT HISTIDINE KINASE"/>
    <property type="match status" value="1"/>
</dbReference>
<feature type="non-terminal residue" evidence="7">
    <location>
        <position position="1"/>
    </location>
</feature>
<evidence type="ECO:0000256" key="1">
    <source>
        <dbReference type="ARBA" id="ARBA00000085"/>
    </source>
</evidence>
<accession>X1NAH2</accession>
<reference evidence="7" key="1">
    <citation type="journal article" date="2014" name="Front. Microbiol.">
        <title>High frequency of phylogenetically diverse reductive dehalogenase-homologous genes in deep subseafloor sedimentary metagenomes.</title>
        <authorList>
            <person name="Kawai M."/>
            <person name="Futagami T."/>
            <person name="Toyoda A."/>
            <person name="Takaki Y."/>
            <person name="Nishi S."/>
            <person name="Hori S."/>
            <person name="Arai W."/>
            <person name="Tsubouchi T."/>
            <person name="Morono Y."/>
            <person name="Uchiyama I."/>
            <person name="Ito T."/>
            <person name="Fujiyama A."/>
            <person name="Inagaki F."/>
            <person name="Takami H."/>
        </authorList>
    </citation>
    <scope>NUCLEOTIDE SEQUENCE</scope>
    <source>
        <strain evidence="7">Expedition CK06-06</strain>
    </source>
</reference>
<dbReference type="SUPFAM" id="SSF47384">
    <property type="entry name" value="Homodimeric domain of signal transducing histidine kinase"/>
    <property type="match status" value="1"/>
</dbReference>
<feature type="domain" description="Signal transduction histidine kinase dimerisation/phosphoacceptor" evidence="6">
    <location>
        <begin position="175"/>
        <end position="203"/>
    </location>
</feature>
<evidence type="ECO:0000256" key="4">
    <source>
        <dbReference type="ARBA" id="ARBA00022777"/>
    </source>
</evidence>
<proteinExistence type="predicted"/>
<evidence type="ECO:0000259" key="6">
    <source>
        <dbReference type="Pfam" id="PF00512"/>
    </source>
</evidence>
<keyword evidence="5" id="KW-0902">Two-component regulatory system</keyword>
<dbReference type="InterPro" id="IPR003661">
    <property type="entry name" value="HisK_dim/P_dom"/>
</dbReference>
<evidence type="ECO:0000313" key="7">
    <source>
        <dbReference type="EMBL" id="GAI40628.1"/>
    </source>
</evidence>
<dbReference type="AlphaFoldDB" id="X1NAH2"/>
<comment type="catalytic activity">
    <reaction evidence="1">
        <text>ATP + protein L-histidine = ADP + protein N-phospho-L-histidine.</text>
        <dbReference type="EC" id="2.7.13.3"/>
    </reaction>
</comment>
<evidence type="ECO:0000256" key="5">
    <source>
        <dbReference type="ARBA" id="ARBA00023012"/>
    </source>
</evidence>
<dbReference type="PANTHER" id="PTHR43711:SF26">
    <property type="entry name" value="SENSOR HISTIDINE KINASE RCSC"/>
    <property type="match status" value="1"/>
</dbReference>
<keyword evidence="4" id="KW-0418">Kinase</keyword>
<dbReference type="InterPro" id="IPR050736">
    <property type="entry name" value="Sensor_HK_Regulatory"/>
</dbReference>
<dbReference type="InterPro" id="IPR036097">
    <property type="entry name" value="HisK_dim/P_sf"/>
</dbReference>
<dbReference type="Gene3D" id="1.10.287.130">
    <property type="match status" value="1"/>
</dbReference>
<dbReference type="EMBL" id="BARV01029057">
    <property type="protein sequence ID" value="GAI40628.1"/>
    <property type="molecule type" value="Genomic_DNA"/>
</dbReference>